<proteinExistence type="predicted"/>
<evidence type="ECO:0000313" key="2">
    <source>
        <dbReference type="EMBL" id="QJB00508.1"/>
    </source>
</evidence>
<evidence type="ECO:0000313" key="1">
    <source>
        <dbReference type="EMBL" id="QJA85299.1"/>
    </source>
</evidence>
<dbReference type="AlphaFoldDB" id="A0A6M3KTD3"/>
<dbReference type="EMBL" id="MT142566">
    <property type="protein sequence ID" value="QJA85299.1"/>
    <property type="molecule type" value="Genomic_DNA"/>
</dbReference>
<dbReference type="EMBL" id="MT143739">
    <property type="protein sequence ID" value="QJB01854.1"/>
    <property type="molecule type" value="Genomic_DNA"/>
</dbReference>
<accession>A0A6M3KTD3</accession>
<organism evidence="1">
    <name type="scientific">viral metagenome</name>
    <dbReference type="NCBI Taxonomy" id="1070528"/>
    <lineage>
        <taxon>unclassified sequences</taxon>
        <taxon>metagenomes</taxon>
        <taxon>organismal metagenomes</taxon>
    </lineage>
</organism>
<reference evidence="1" key="1">
    <citation type="submission" date="2020-03" db="EMBL/GenBank/DDBJ databases">
        <title>The deep terrestrial virosphere.</title>
        <authorList>
            <person name="Holmfeldt K."/>
            <person name="Nilsson E."/>
            <person name="Simone D."/>
            <person name="Lopez-Fernandez M."/>
            <person name="Wu X."/>
            <person name="de Brujin I."/>
            <person name="Lundin D."/>
            <person name="Andersson A."/>
            <person name="Bertilsson S."/>
            <person name="Dopson M."/>
        </authorList>
    </citation>
    <scope>NUCLEOTIDE SEQUENCE</scope>
    <source>
        <strain evidence="2">MM171A00427</strain>
        <strain evidence="3">MM171B01825</strain>
        <strain evidence="1">MM415B02234</strain>
    </source>
</reference>
<dbReference type="EMBL" id="MT143695">
    <property type="protein sequence ID" value="QJB00508.1"/>
    <property type="molecule type" value="Genomic_DNA"/>
</dbReference>
<gene>
    <name evidence="2" type="ORF">MM171A00427_0004</name>
    <name evidence="3" type="ORF">MM171B01825_0003</name>
    <name evidence="1" type="ORF">MM415B02234_0017</name>
</gene>
<name>A0A6M3KTD3_9ZZZZ</name>
<sequence length="312" mass="34653">MPEQPDLAVTANGDSDAVSAIAEWRKQVAAYCPPRQGHGNGQDATALNWFIFFRALDILQADNVIENLSDDEAVARFMCHSESREMVATTMNDLFAGLREILDVADIDFMEWLSSLGIWHIGGWASLESWIAEKEEEASPGGGYRRELAKIADRVLPFVRANLGDEIEPDSLRTSSAINKMRVMLPLLIGSSESPGVIVDKEMPLSKKIAAVRPIMEAVSDPKVMRKELEATYQNPRRPPLPAEIVLVQRKVLASTGEIVPLGEHPNEPGVILEHLELIVRAGDRELERLLAIVRRTDGMVRLEGEWSQTLQ</sequence>
<protein>
    <submittedName>
        <fullName evidence="1">Uncharacterized protein</fullName>
    </submittedName>
</protein>
<evidence type="ECO:0000313" key="3">
    <source>
        <dbReference type="EMBL" id="QJB01854.1"/>
    </source>
</evidence>